<feature type="signal peptide" evidence="1">
    <location>
        <begin position="1"/>
        <end position="17"/>
    </location>
</feature>
<accession>B6VEU8</accession>
<name>B6VEU8_CUPSE</name>
<dbReference type="EMBL" id="FJ380038">
    <property type="protein sequence ID" value="ACJ09677.1"/>
    <property type="molecule type" value="mRNA"/>
</dbReference>
<dbReference type="AlphaFoldDB" id="B6VEU8"/>
<feature type="non-terminal residue" evidence="2">
    <location>
        <position position="1"/>
    </location>
</feature>
<sequence>GMIYLIVLELVIVNYLAIHINFSESHLQYNSRLCSLLTGLVKWCEHAKRHFLSDGVGCYGSKDYYCSSLEGRCFSIVLGSLSTRYVDLQKYWIKHFKLNIFVVYQGCKGGWNQQISISGVICIMFGLVLV</sequence>
<reference evidence="2" key="1">
    <citation type="submission" date="2008-10" db="EMBL/GenBank/DDBJ databases">
        <title>Cloning and characterization of cold regulated sequences in cypress (Cupressus sempervirens).</title>
        <authorList>
            <person name="Pedron L."/>
            <person name="Baldi P."/>
            <person name="La Porta N."/>
        </authorList>
    </citation>
    <scope>NUCLEOTIDE SEQUENCE</scope>
    <source>
        <strain evidence="2">Cyplp156</strain>
    </source>
</reference>
<proteinExistence type="evidence at transcript level"/>
<feature type="chain" id="PRO_5002848773" evidence="1">
    <location>
        <begin position="18"/>
        <end position="130"/>
    </location>
</feature>
<evidence type="ECO:0000313" key="2">
    <source>
        <dbReference type="EMBL" id="ACJ09677.1"/>
    </source>
</evidence>
<organism evidence="2">
    <name type="scientific">Cupressus sempervirens</name>
    <name type="common">Italian cypress</name>
    <dbReference type="NCBI Taxonomy" id="13469"/>
    <lineage>
        <taxon>Eukaryota</taxon>
        <taxon>Viridiplantae</taxon>
        <taxon>Streptophyta</taxon>
        <taxon>Embryophyta</taxon>
        <taxon>Tracheophyta</taxon>
        <taxon>Spermatophyta</taxon>
        <taxon>Pinopsida</taxon>
        <taxon>Pinidae</taxon>
        <taxon>Conifers II</taxon>
        <taxon>Cupressales</taxon>
        <taxon>Cupressaceae</taxon>
        <taxon>Cupressus</taxon>
    </lineage>
</organism>
<evidence type="ECO:0000256" key="1">
    <source>
        <dbReference type="SAM" id="SignalP"/>
    </source>
</evidence>
<protein>
    <submittedName>
        <fullName evidence="2">Uncharacterized protein</fullName>
    </submittedName>
</protein>
<feature type="non-terminal residue" evidence="2">
    <location>
        <position position="130"/>
    </location>
</feature>
<keyword evidence="1" id="KW-0732">Signal</keyword>